<evidence type="ECO:0000313" key="1">
    <source>
        <dbReference type="EMBL" id="WGF39892.1"/>
    </source>
</evidence>
<evidence type="ECO:0000313" key="2">
    <source>
        <dbReference type="Proteomes" id="UP001244564"/>
    </source>
</evidence>
<accession>A0ABY8KLR3</accession>
<dbReference type="Proteomes" id="UP001244564">
    <property type="component" value="Chromosome"/>
</dbReference>
<organism evidence="1 2">
    <name type="scientific">Lysinibacillus capsici</name>
    <dbReference type="NCBI Taxonomy" id="2115968"/>
    <lineage>
        <taxon>Bacteria</taxon>
        <taxon>Bacillati</taxon>
        <taxon>Bacillota</taxon>
        <taxon>Bacilli</taxon>
        <taxon>Bacillales</taxon>
        <taxon>Bacillaceae</taxon>
        <taxon>Lysinibacillus</taxon>
    </lineage>
</organism>
<sequence length="68" mass="7946">MGQVIYAESRIDIDSSMSESKKEQVFIHELVHAMLNEAGYDEQDEEMVNRLAIILYQVLRQNELKFKA</sequence>
<proteinExistence type="predicted"/>
<protein>
    <recommendedName>
        <fullName evidence="3">IrrE N-terminal-like domain-containing protein</fullName>
    </recommendedName>
</protein>
<keyword evidence="2" id="KW-1185">Reference proteome</keyword>
<dbReference type="RefSeq" id="WP_279495557.1">
    <property type="nucleotide sequence ID" value="NZ_CP122283.1"/>
</dbReference>
<reference evidence="1 2" key="1">
    <citation type="submission" date="2023-04" db="EMBL/GenBank/DDBJ databases">
        <title>Genomic of Lysinibacillus capsici TSBLM.</title>
        <authorList>
            <person name="Hu X.S."/>
            <person name="Yu C.H."/>
        </authorList>
    </citation>
    <scope>NUCLEOTIDE SEQUENCE [LARGE SCALE GENOMIC DNA]</scope>
    <source>
        <strain evidence="1 2">TSBLM</strain>
    </source>
</reference>
<gene>
    <name evidence="1" type="ORF">QBO96_06400</name>
</gene>
<name>A0ABY8KLR3_9BACI</name>
<evidence type="ECO:0008006" key="3">
    <source>
        <dbReference type="Google" id="ProtNLM"/>
    </source>
</evidence>
<dbReference type="EMBL" id="CP122283">
    <property type="protein sequence ID" value="WGF39892.1"/>
    <property type="molecule type" value="Genomic_DNA"/>
</dbReference>